<keyword evidence="3" id="KW-0732">Signal</keyword>
<dbReference type="SMART" id="SM00208">
    <property type="entry name" value="TNFR"/>
    <property type="match status" value="4"/>
</dbReference>
<feature type="chain" id="PRO_5034168916" evidence="3">
    <location>
        <begin position="32"/>
        <end position="306"/>
    </location>
</feature>
<feature type="repeat" description="TNFR-Cys" evidence="1">
    <location>
        <begin position="63"/>
        <end position="105"/>
    </location>
</feature>
<dbReference type="SUPFAM" id="SSF57586">
    <property type="entry name" value="TNF receptor-like"/>
    <property type="match status" value="2"/>
</dbReference>
<reference evidence="5" key="1">
    <citation type="submission" date="2025-08" db="UniProtKB">
        <authorList>
            <consortium name="Ensembl"/>
        </authorList>
    </citation>
    <scope>IDENTIFICATION</scope>
</reference>
<keyword evidence="2" id="KW-0472">Membrane</keyword>
<keyword evidence="2" id="KW-1133">Transmembrane helix</keyword>
<dbReference type="GO" id="GO:0002720">
    <property type="term" value="P:positive regulation of cytokine production involved in immune response"/>
    <property type="evidence" value="ECO:0007669"/>
    <property type="project" value="TreeGrafter"/>
</dbReference>
<dbReference type="Pfam" id="PF00020">
    <property type="entry name" value="TNFR_c6"/>
    <property type="match status" value="2"/>
</dbReference>
<evidence type="ECO:0000313" key="6">
    <source>
        <dbReference type="Proteomes" id="UP000694700"/>
    </source>
</evidence>
<dbReference type="PANTHER" id="PTHR46838">
    <property type="entry name" value="TUMOR NECROSIS FACTOR RECEPTOR SUPERFAMILY MEMBER 14"/>
    <property type="match status" value="1"/>
</dbReference>
<dbReference type="GO" id="GO:0050829">
    <property type="term" value="P:defense response to Gram-negative bacterium"/>
    <property type="evidence" value="ECO:0007669"/>
    <property type="project" value="TreeGrafter"/>
</dbReference>
<dbReference type="PROSITE" id="PS50050">
    <property type="entry name" value="TNFR_NGFR_2"/>
    <property type="match status" value="1"/>
</dbReference>
<dbReference type="Gene3D" id="2.10.50.10">
    <property type="entry name" value="Tumor Necrosis Factor Receptor, subunit A, domain 2"/>
    <property type="match status" value="4"/>
</dbReference>
<dbReference type="CDD" id="cd13405">
    <property type="entry name" value="TNFRSF14_teleost"/>
    <property type="match status" value="1"/>
</dbReference>
<dbReference type="FunFam" id="2.10.50.10:FF:000088">
    <property type="entry name" value="Si:ch211-261n11.7"/>
    <property type="match status" value="1"/>
</dbReference>
<name>A0A8C2BQB3_CYPCA</name>
<evidence type="ECO:0000259" key="4">
    <source>
        <dbReference type="PROSITE" id="PS50050"/>
    </source>
</evidence>
<dbReference type="Proteomes" id="UP000694700">
    <property type="component" value="Unplaced"/>
</dbReference>
<evidence type="ECO:0000313" key="5">
    <source>
        <dbReference type="Ensembl" id="ENSCCRP00015122986.1"/>
    </source>
</evidence>
<evidence type="ECO:0000256" key="1">
    <source>
        <dbReference type="PROSITE-ProRule" id="PRU00206"/>
    </source>
</evidence>
<dbReference type="PANTHER" id="PTHR46838:SF1">
    <property type="entry name" value="TUMOR NECROSIS FACTOR RECEPTOR SUPERFAMILY MEMBER 14"/>
    <property type="match status" value="1"/>
</dbReference>
<feature type="domain" description="TNFR-Cys" evidence="4">
    <location>
        <begin position="63"/>
        <end position="105"/>
    </location>
</feature>
<evidence type="ECO:0000256" key="2">
    <source>
        <dbReference type="SAM" id="Phobius"/>
    </source>
</evidence>
<proteinExistence type="predicted"/>
<dbReference type="GO" id="GO:0009897">
    <property type="term" value="C:external side of plasma membrane"/>
    <property type="evidence" value="ECO:0007669"/>
    <property type="project" value="TreeGrafter"/>
</dbReference>
<keyword evidence="2" id="KW-0812">Transmembrane</keyword>
<comment type="caution">
    <text evidence="1">Lacks conserved residue(s) required for the propagation of feature annotation.</text>
</comment>
<feature type="disulfide bond" evidence="1">
    <location>
        <begin position="64"/>
        <end position="79"/>
    </location>
</feature>
<feature type="transmembrane region" description="Helical" evidence="2">
    <location>
        <begin position="193"/>
        <end position="222"/>
    </location>
</feature>
<dbReference type="GO" id="GO:2000406">
    <property type="term" value="P:positive regulation of T cell migration"/>
    <property type="evidence" value="ECO:0007669"/>
    <property type="project" value="TreeGrafter"/>
</dbReference>
<accession>A0A8C2BQB3</accession>
<organism evidence="5 6">
    <name type="scientific">Cyprinus carpio</name>
    <name type="common">Common carp</name>
    <dbReference type="NCBI Taxonomy" id="7962"/>
    <lineage>
        <taxon>Eukaryota</taxon>
        <taxon>Metazoa</taxon>
        <taxon>Chordata</taxon>
        <taxon>Craniata</taxon>
        <taxon>Vertebrata</taxon>
        <taxon>Euteleostomi</taxon>
        <taxon>Actinopterygii</taxon>
        <taxon>Neopterygii</taxon>
        <taxon>Teleostei</taxon>
        <taxon>Ostariophysi</taxon>
        <taxon>Cypriniformes</taxon>
        <taxon>Cyprinidae</taxon>
        <taxon>Cyprininae</taxon>
        <taxon>Cyprinus</taxon>
    </lineage>
</organism>
<dbReference type="InterPro" id="IPR001368">
    <property type="entry name" value="TNFR/NGFR_Cys_rich_reg"/>
</dbReference>
<evidence type="ECO:0000256" key="3">
    <source>
        <dbReference type="SAM" id="SignalP"/>
    </source>
</evidence>
<dbReference type="AlphaFoldDB" id="A0A8C2BQB3"/>
<protein>
    <submittedName>
        <fullName evidence="5">Si:ch211-261n11.7</fullName>
    </submittedName>
</protein>
<dbReference type="FunFam" id="2.10.50.10:FF:000007">
    <property type="entry name" value="TNF receptor superfamily member 14"/>
    <property type="match status" value="1"/>
</dbReference>
<dbReference type="GO" id="GO:0046642">
    <property type="term" value="P:negative regulation of alpha-beta T cell proliferation"/>
    <property type="evidence" value="ECO:0007669"/>
    <property type="project" value="TreeGrafter"/>
</dbReference>
<dbReference type="PROSITE" id="PS00652">
    <property type="entry name" value="TNFR_NGFR_1"/>
    <property type="match status" value="1"/>
</dbReference>
<dbReference type="GO" id="GO:0050830">
    <property type="term" value="P:defense response to Gram-positive bacterium"/>
    <property type="evidence" value="ECO:0007669"/>
    <property type="project" value="TreeGrafter"/>
</dbReference>
<dbReference type="Ensembl" id="ENSCCRT00015126886.1">
    <property type="protein sequence ID" value="ENSCCRP00015122986.1"/>
    <property type="gene ID" value="ENSCCRG00015048292.1"/>
</dbReference>
<keyword evidence="1" id="KW-1015">Disulfide bond</keyword>
<sequence length="306" mass="33235">MNMLLMRTIIFTIAVIITTNFELCFCGCARAEYDINGECCPMCAPGNHVYWHCTIDTSTTCVPCPASTYTDEPNGLTKCFSCTVCDTVQHLKVKKACTRSADTICEPQEGFHCIKLNKGSCTLALEHTKCKPGQYIKQSGTALTDTVCAGCIDGTYSNGSLKACLPHSKCETMGLTEIKAGTSSSDAECETSVGLIVGVTIAVLAVVAVVAVAAVKLACIIYRKHKARRSKNPGVCRTPQQAAEDDESILLSRLLRGKAFLNSEPSALQNDLLFQITGSSTFWWHHSQNNIRRTSHQRVMTPFANC</sequence>
<feature type="signal peptide" evidence="3">
    <location>
        <begin position="1"/>
        <end position="31"/>
    </location>
</feature>